<protein>
    <submittedName>
        <fullName evidence="1">Uncharacterized protein</fullName>
    </submittedName>
</protein>
<evidence type="ECO:0000313" key="2">
    <source>
        <dbReference type="Proteomes" id="UP001222325"/>
    </source>
</evidence>
<gene>
    <name evidence="1" type="ORF">B0H15DRAFT_756313</name>
</gene>
<evidence type="ECO:0000313" key="1">
    <source>
        <dbReference type="EMBL" id="KAJ7070409.1"/>
    </source>
</evidence>
<reference evidence="1" key="1">
    <citation type="submission" date="2023-03" db="EMBL/GenBank/DDBJ databases">
        <title>Massive genome expansion in bonnet fungi (Mycena s.s.) driven by repeated elements and novel gene families across ecological guilds.</title>
        <authorList>
            <consortium name="Lawrence Berkeley National Laboratory"/>
            <person name="Harder C.B."/>
            <person name="Miyauchi S."/>
            <person name="Viragh M."/>
            <person name="Kuo A."/>
            <person name="Thoen E."/>
            <person name="Andreopoulos B."/>
            <person name="Lu D."/>
            <person name="Skrede I."/>
            <person name="Drula E."/>
            <person name="Henrissat B."/>
            <person name="Morin E."/>
            <person name="Kohler A."/>
            <person name="Barry K."/>
            <person name="LaButti K."/>
            <person name="Morin E."/>
            <person name="Salamov A."/>
            <person name="Lipzen A."/>
            <person name="Mereny Z."/>
            <person name="Hegedus B."/>
            <person name="Baldrian P."/>
            <person name="Stursova M."/>
            <person name="Weitz H."/>
            <person name="Taylor A."/>
            <person name="Grigoriev I.V."/>
            <person name="Nagy L.G."/>
            <person name="Martin F."/>
            <person name="Kauserud H."/>
        </authorList>
    </citation>
    <scope>NUCLEOTIDE SEQUENCE</scope>
    <source>
        <strain evidence="1">CBHHK173m</strain>
    </source>
</reference>
<sequence length="104" mass="12108">PPPSFNQEQLAFQARMASDLTEDQIDTTPRQSCTRDITLKDVEWMKRHIKKHGIDASAGVDDFSHEDCLAIPNEKLLEFFLYRLIALECCMLKMLTLIIDRRLR</sequence>
<comment type="caution">
    <text evidence="1">The sequence shown here is derived from an EMBL/GenBank/DDBJ whole genome shotgun (WGS) entry which is preliminary data.</text>
</comment>
<keyword evidence="2" id="KW-1185">Reference proteome</keyword>
<name>A0AAD6TRV8_9AGAR</name>
<proteinExistence type="predicted"/>
<organism evidence="1 2">
    <name type="scientific">Mycena belliarum</name>
    <dbReference type="NCBI Taxonomy" id="1033014"/>
    <lineage>
        <taxon>Eukaryota</taxon>
        <taxon>Fungi</taxon>
        <taxon>Dikarya</taxon>
        <taxon>Basidiomycota</taxon>
        <taxon>Agaricomycotina</taxon>
        <taxon>Agaricomycetes</taxon>
        <taxon>Agaricomycetidae</taxon>
        <taxon>Agaricales</taxon>
        <taxon>Marasmiineae</taxon>
        <taxon>Mycenaceae</taxon>
        <taxon>Mycena</taxon>
    </lineage>
</organism>
<dbReference type="AlphaFoldDB" id="A0AAD6TRV8"/>
<dbReference type="EMBL" id="JARJCN010000130">
    <property type="protein sequence ID" value="KAJ7070409.1"/>
    <property type="molecule type" value="Genomic_DNA"/>
</dbReference>
<accession>A0AAD6TRV8</accession>
<feature type="non-terminal residue" evidence="1">
    <location>
        <position position="104"/>
    </location>
</feature>
<feature type="non-terminal residue" evidence="1">
    <location>
        <position position="1"/>
    </location>
</feature>
<dbReference type="Proteomes" id="UP001222325">
    <property type="component" value="Unassembled WGS sequence"/>
</dbReference>